<evidence type="ECO:0000313" key="2">
    <source>
        <dbReference type="EMBL" id="MPN30905.1"/>
    </source>
</evidence>
<gene>
    <name evidence="2" type="ORF">SDC9_178376</name>
</gene>
<organism evidence="2">
    <name type="scientific">bioreactor metagenome</name>
    <dbReference type="NCBI Taxonomy" id="1076179"/>
    <lineage>
        <taxon>unclassified sequences</taxon>
        <taxon>metagenomes</taxon>
        <taxon>ecological metagenomes</taxon>
    </lineage>
</organism>
<name>A0A645GVT4_9ZZZZ</name>
<dbReference type="AlphaFoldDB" id="A0A645GVT4"/>
<accession>A0A645GVT4</accession>
<sequence length="140" mass="16586">MQFNNYLEDLNKELLNNCAELEMENKKLHEENAQLKKQIEKLRSRLQKWNGEINEGNKMGRYVDGIRNGAFKPRLNNDVDEQAVLRTILKLKTTDLNEIAEVLGVSYSTIRRRLINYRLYPIDLQDIKDTYIMFYSADKE</sequence>
<dbReference type="EMBL" id="VSSQ01082200">
    <property type="protein sequence ID" value="MPN30905.1"/>
    <property type="molecule type" value="Genomic_DNA"/>
</dbReference>
<feature type="coiled-coil region" evidence="1">
    <location>
        <begin position="4"/>
        <end position="59"/>
    </location>
</feature>
<proteinExistence type="predicted"/>
<comment type="caution">
    <text evidence="2">The sequence shown here is derived from an EMBL/GenBank/DDBJ whole genome shotgun (WGS) entry which is preliminary data.</text>
</comment>
<reference evidence="2" key="1">
    <citation type="submission" date="2019-08" db="EMBL/GenBank/DDBJ databases">
        <authorList>
            <person name="Kucharzyk K."/>
            <person name="Murdoch R.W."/>
            <person name="Higgins S."/>
            <person name="Loffler F."/>
        </authorList>
    </citation>
    <scope>NUCLEOTIDE SEQUENCE</scope>
</reference>
<keyword evidence="1" id="KW-0175">Coiled coil</keyword>
<protein>
    <submittedName>
        <fullName evidence="2">Uncharacterized protein</fullName>
    </submittedName>
</protein>
<evidence type="ECO:0000256" key="1">
    <source>
        <dbReference type="SAM" id="Coils"/>
    </source>
</evidence>